<organism evidence="1 2">
    <name type="scientific">Podospora australis</name>
    <dbReference type="NCBI Taxonomy" id="1536484"/>
    <lineage>
        <taxon>Eukaryota</taxon>
        <taxon>Fungi</taxon>
        <taxon>Dikarya</taxon>
        <taxon>Ascomycota</taxon>
        <taxon>Pezizomycotina</taxon>
        <taxon>Sordariomycetes</taxon>
        <taxon>Sordariomycetidae</taxon>
        <taxon>Sordariales</taxon>
        <taxon>Podosporaceae</taxon>
        <taxon>Podospora</taxon>
    </lineage>
</organism>
<protein>
    <submittedName>
        <fullName evidence="1">Uncharacterized protein</fullName>
    </submittedName>
</protein>
<dbReference type="EMBL" id="MU864592">
    <property type="protein sequence ID" value="KAK4182964.1"/>
    <property type="molecule type" value="Genomic_DNA"/>
</dbReference>
<keyword evidence="2" id="KW-1185">Reference proteome</keyword>
<reference evidence="1" key="1">
    <citation type="journal article" date="2023" name="Mol. Phylogenet. Evol.">
        <title>Genome-scale phylogeny and comparative genomics of the fungal order Sordariales.</title>
        <authorList>
            <person name="Hensen N."/>
            <person name="Bonometti L."/>
            <person name="Westerberg I."/>
            <person name="Brannstrom I.O."/>
            <person name="Guillou S."/>
            <person name="Cros-Aarteil S."/>
            <person name="Calhoun S."/>
            <person name="Haridas S."/>
            <person name="Kuo A."/>
            <person name="Mondo S."/>
            <person name="Pangilinan J."/>
            <person name="Riley R."/>
            <person name="LaButti K."/>
            <person name="Andreopoulos B."/>
            <person name="Lipzen A."/>
            <person name="Chen C."/>
            <person name="Yan M."/>
            <person name="Daum C."/>
            <person name="Ng V."/>
            <person name="Clum A."/>
            <person name="Steindorff A."/>
            <person name="Ohm R.A."/>
            <person name="Martin F."/>
            <person name="Silar P."/>
            <person name="Natvig D.O."/>
            <person name="Lalanne C."/>
            <person name="Gautier V."/>
            <person name="Ament-Velasquez S.L."/>
            <person name="Kruys A."/>
            <person name="Hutchinson M.I."/>
            <person name="Powell A.J."/>
            <person name="Barry K."/>
            <person name="Miller A.N."/>
            <person name="Grigoriev I.V."/>
            <person name="Debuchy R."/>
            <person name="Gladieux P."/>
            <person name="Hiltunen Thoren M."/>
            <person name="Johannesson H."/>
        </authorList>
    </citation>
    <scope>NUCLEOTIDE SEQUENCE</scope>
    <source>
        <strain evidence="1">PSN309</strain>
    </source>
</reference>
<accession>A0AAN7ADW3</accession>
<evidence type="ECO:0000313" key="2">
    <source>
        <dbReference type="Proteomes" id="UP001302126"/>
    </source>
</evidence>
<comment type="caution">
    <text evidence="1">The sequence shown here is derived from an EMBL/GenBank/DDBJ whole genome shotgun (WGS) entry which is preliminary data.</text>
</comment>
<reference evidence="1" key="2">
    <citation type="submission" date="2023-05" db="EMBL/GenBank/DDBJ databases">
        <authorList>
            <consortium name="Lawrence Berkeley National Laboratory"/>
            <person name="Steindorff A."/>
            <person name="Hensen N."/>
            <person name="Bonometti L."/>
            <person name="Westerberg I."/>
            <person name="Brannstrom I.O."/>
            <person name="Guillou S."/>
            <person name="Cros-Aarteil S."/>
            <person name="Calhoun S."/>
            <person name="Haridas S."/>
            <person name="Kuo A."/>
            <person name="Mondo S."/>
            <person name="Pangilinan J."/>
            <person name="Riley R."/>
            <person name="Labutti K."/>
            <person name="Andreopoulos B."/>
            <person name="Lipzen A."/>
            <person name="Chen C."/>
            <person name="Yanf M."/>
            <person name="Daum C."/>
            <person name="Ng V."/>
            <person name="Clum A."/>
            <person name="Ohm R."/>
            <person name="Martin F."/>
            <person name="Silar P."/>
            <person name="Natvig D."/>
            <person name="Lalanne C."/>
            <person name="Gautier V."/>
            <person name="Ament-Velasquez S.L."/>
            <person name="Kruys A."/>
            <person name="Hutchinson M.I."/>
            <person name="Powell A.J."/>
            <person name="Barry K."/>
            <person name="Miller A.N."/>
            <person name="Grigoriev I.V."/>
            <person name="Debuchy R."/>
            <person name="Gladieux P."/>
            <person name="Thoren M.H."/>
            <person name="Johannesson H."/>
        </authorList>
    </citation>
    <scope>NUCLEOTIDE SEQUENCE</scope>
    <source>
        <strain evidence="1">PSN309</strain>
    </source>
</reference>
<name>A0AAN7ADW3_9PEZI</name>
<sequence>MCSAAPLARHIAKYGAKAVLSITSHISPTLQQDRFDFALRHPPLDSRDTGRLAPLQNRKLTITGAITRHNGSGPHVVTCQLDDEEKRSYVAKIFDAMDYPLPDEEDMVYEGGCVADFMSQADEDYATEARAYEIMRKYAANIEDLKIPEHYGSWTITLPMEQNRCVRFIFLEEIKGVSLSYIIQKSMKDKTPLATGLEIIDFNRVDIWLEDDFLLGIREEEYNWPHSRPISPIESSWVRPSPGNCSRLLAFSKRPPTNWLGKWVDMDGCERDLIFPEKVNEWLVTTFKESPKFCPLSPEFMNRPCHKKESVKLQRLIGYKKPDPEAN</sequence>
<gene>
    <name evidence="1" type="ORF">QBC35DRAFT_545305</name>
</gene>
<dbReference type="Proteomes" id="UP001302126">
    <property type="component" value="Unassembled WGS sequence"/>
</dbReference>
<evidence type="ECO:0000313" key="1">
    <source>
        <dbReference type="EMBL" id="KAK4182964.1"/>
    </source>
</evidence>
<dbReference type="AlphaFoldDB" id="A0AAN7ADW3"/>
<proteinExistence type="predicted"/>